<feature type="region of interest" description="Disordered" evidence="1">
    <location>
        <begin position="52"/>
        <end position="73"/>
    </location>
</feature>
<evidence type="ECO:0000313" key="3">
    <source>
        <dbReference type="Proteomes" id="UP000838686"/>
    </source>
</evidence>
<keyword evidence="3" id="KW-1185">Reference proteome</keyword>
<proteinExistence type="predicted"/>
<sequence>MLEIEPMNSVFEDWALCLVLSLCGQECKDMLLYEGDPYYRLIGITPSDVVGRPELGQRDSDCTSNYQDQGQSA</sequence>
<comment type="caution">
    <text evidence="2">The sequence shown here is derived from an EMBL/GenBank/DDBJ whole genome shotgun (WGS) entry which is preliminary data.</text>
</comment>
<evidence type="ECO:0000256" key="1">
    <source>
        <dbReference type="SAM" id="MobiDB-lite"/>
    </source>
</evidence>
<gene>
    <name evidence="2" type="ORF">PAECIP111893_02371</name>
</gene>
<dbReference type="Proteomes" id="UP000838686">
    <property type="component" value="Unassembled WGS sequence"/>
</dbReference>
<feature type="compositionally biased region" description="Polar residues" evidence="1">
    <location>
        <begin position="62"/>
        <end position="73"/>
    </location>
</feature>
<protein>
    <submittedName>
        <fullName evidence="2">Uncharacterized protein</fullName>
    </submittedName>
</protein>
<name>A0ABM9C9P5_9BACL</name>
<organism evidence="2 3">
    <name type="scientific">Paenibacillus plantiphilus</name>
    <dbReference type="NCBI Taxonomy" id="2905650"/>
    <lineage>
        <taxon>Bacteria</taxon>
        <taxon>Bacillati</taxon>
        <taxon>Bacillota</taxon>
        <taxon>Bacilli</taxon>
        <taxon>Bacillales</taxon>
        <taxon>Paenibacillaceae</taxon>
        <taxon>Paenibacillus</taxon>
    </lineage>
</organism>
<evidence type="ECO:0000313" key="2">
    <source>
        <dbReference type="EMBL" id="CAH1205563.1"/>
    </source>
</evidence>
<accession>A0ABM9C9P5</accession>
<reference evidence="2" key="1">
    <citation type="submission" date="2022-01" db="EMBL/GenBank/DDBJ databases">
        <authorList>
            <person name="Criscuolo A."/>
        </authorList>
    </citation>
    <scope>NUCLEOTIDE SEQUENCE</scope>
    <source>
        <strain evidence="2">CIP111893</strain>
    </source>
</reference>
<dbReference type="EMBL" id="CAKMMF010000011">
    <property type="protein sequence ID" value="CAH1205563.1"/>
    <property type="molecule type" value="Genomic_DNA"/>
</dbReference>